<dbReference type="InterPro" id="IPR035919">
    <property type="entry name" value="EAL_sf"/>
</dbReference>
<dbReference type="SMART" id="SM00052">
    <property type="entry name" value="EAL"/>
    <property type="match status" value="1"/>
</dbReference>
<dbReference type="Pfam" id="PF00990">
    <property type="entry name" value="GGDEF"/>
    <property type="match status" value="1"/>
</dbReference>
<reference evidence="4 6" key="1">
    <citation type="submission" date="2015-11" db="EMBL/GenBank/DDBJ databases">
        <title>Genomic analysis of 38 Legionella species identifies large and diverse effector repertoires.</title>
        <authorList>
            <person name="Burstein D."/>
            <person name="Amaro F."/>
            <person name="Zusman T."/>
            <person name="Lifshitz Z."/>
            <person name="Cohen O."/>
            <person name="Gilbert J.A."/>
            <person name="Pupko T."/>
            <person name="Shuman H.A."/>
            <person name="Segal G."/>
        </authorList>
    </citation>
    <scope>NUCLEOTIDE SEQUENCE [LARGE SCALE GENOMIC DNA]</scope>
    <source>
        <strain evidence="4 6">SC-18-C9</strain>
    </source>
</reference>
<sequence length="548" mass="62221">MDINYKLAKTSIVFKDYVNKYAYIGLAISICSIIIASFIVSYQITGYININGFVRAQTTNPAIWILDLSPFIFAYWGQSFCYGLANTAETFVADKTQELLYKSGDLESKLKYESEHDFFTQLPNSFLFREQITQAIHKIEKPNELAVILLKLNDFKSIHNNFGNFNANSALIQFVKKLKDMLLSTFMLEATMGINSVARLEGDEFVLLLPRLNKNINWDKLLNAIIDATTLDFIVDSIHVNITTTAGVAIYPHDGDDEVSLVNHARTAVFHARKKDKPFALYHSDMEEDFTTNRIVLNGLKKSIENQEMKIYFQPTVELTTGKIIGAEAMVSFVHEKYGLISMEKFISLIEGSRLIQQLTLFMLTHVTKQLALWHQSGHKIFASVNLSVQDASDKKLPAFIKKLLKENKVPPEYLILEFNERACLSDQAKSIEVLNQLSSLGVKIAIHDFCSGYASFIYLVNFPINEVKIEKSLVLGMVKDKKKSKIVEAIIKLAKTFELEVLADGVESREIREQLKHYGCKYGQGFYFSRQMSPYEFMALLNSGVTK</sequence>
<evidence type="ECO:0000256" key="1">
    <source>
        <dbReference type="SAM" id="Phobius"/>
    </source>
</evidence>
<dbReference type="InterPro" id="IPR043128">
    <property type="entry name" value="Rev_trsase/Diguanyl_cyclase"/>
</dbReference>
<keyword evidence="6" id="KW-1185">Reference proteome</keyword>
<dbReference type="PANTHER" id="PTHR33121">
    <property type="entry name" value="CYCLIC DI-GMP PHOSPHODIESTERASE PDEF"/>
    <property type="match status" value="1"/>
</dbReference>
<dbReference type="EMBL" id="UGOY01000001">
    <property type="protein sequence ID" value="STY23836.1"/>
    <property type="molecule type" value="Genomic_DNA"/>
</dbReference>
<accession>A0A378LAG8</accession>
<dbReference type="InterPro" id="IPR001633">
    <property type="entry name" value="EAL_dom"/>
</dbReference>
<dbReference type="Gene3D" id="3.20.20.450">
    <property type="entry name" value="EAL domain"/>
    <property type="match status" value="1"/>
</dbReference>
<evidence type="ECO:0000313" key="5">
    <source>
        <dbReference type="EMBL" id="STY23836.1"/>
    </source>
</evidence>
<dbReference type="InterPro" id="IPR050706">
    <property type="entry name" value="Cyclic-di-GMP_PDE-like"/>
</dbReference>
<evidence type="ECO:0000313" key="4">
    <source>
        <dbReference type="EMBL" id="KTD71668.1"/>
    </source>
</evidence>
<dbReference type="Proteomes" id="UP000054820">
    <property type="component" value="Unassembled WGS sequence"/>
</dbReference>
<keyword evidence="1" id="KW-1133">Transmembrane helix</keyword>
<dbReference type="CDD" id="cd01948">
    <property type="entry name" value="EAL"/>
    <property type="match status" value="1"/>
</dbReference>
<dbReference type="PROSITE" id="PS50887">
    <property type="entry name" value="GGDEF"/>
    <property type="match status" value="1"/>
</dbReference>
<feature type="domain" description="GGDEF" evidence="3">
    <location>
        <begin position="143"/>
        <end position="285"/>
    </location>
</feature>
<proteinExistence type="predicted"/>
<feature type="domain" description="EAL" evidence="2">
    <location>
        <begin position="293"/>
        <end position="546"/>
    </location>
</feature>
<reference evidence="5 7" key="2">
    <citation type="submission" date="2018-06" db="EMBL/GenBank/DDBJ databases">
        <authorList>
            <consortium name="Pathogen Informatics"/>
            <person name="Doyle S."/>
        </authorList>
    </citation>
    <scope>NUCLEOTIDE SEQUENCE [LARGE SCALE GENOMIC DNA]</scope>
    <source>
        <strain evidence="5 7">NCTC11991</strain>
    </source>
</reference>
<dbReference type="RefSeq" id="WP_058478395.1">
    <property type="nucleotide sequence ID" value="NZ_CAAAIO010000021.1"/>
</dbReference>
<dbReference type="CDD" id="cd01949">
    <property type="entry name" value="GGDEF"/>
    <property type="match status" value="1"/>
</dbReference>
<evidence type="ECO:0000259" key="2">
    <source>
        <dbReference type="PROSITE" id="PS50883"/>
    </source>
</evidence>
<keyword evidence="1" id="KW-0472">Membrane</keyword>
<gene>
    <name evidence="5" type="primary">cph2_3</name>
    <name evidence="4" type="ORF">Lstg_2876</name>
    <name evidence="5" type="ORF">NCTC11991_02446</name>
</gene>
<dbReference type="InterPro" id="IPR029787">
    <property type="entry name" value="Nucleotide_cyclase"/>
</dbReference>
<dbReference type="SMART" id="SM00267">
    <property type="entry name" value="GGDEF"/>
    <property type="match status" value="1"/>
</dbReference>
<evidence type="ECO:0000313" key="6">
    <source>
        <dbReference type="Proteomes" id="UP000054820"/>
    </source>
</evidence>
<protein>
    <submittedName>
        <fullName evidence="5">Regulatory protein (GGDEF and EAL domains)</fullName>
    </submittedName>
</protein>
<dbReference type="NCBIfam" id="TIGR00254">
    <property type="entry name" value="GGDEF"/>
    <property type="match status" value="1"/>
</dbReference>
<name>A0A378LAG8_9GAMM</name>
<organism evidence="5 7">
    <name type="scientific">Legionella steigerwaltii</name>
    <dbReference type="NCBI Taxonomy" id="460"/>
    <lineage>
        <taxon>Bacteria</taxon>
        <taxon>Pseudomonadati</taxon>
        <taxon>Pseudomonadota</taxon>
        <taxon>Gammaproteobacteria</taxon>
        <taxon>Legionellales</taxon>
        <taxon>Legionellaceae</taxon>
        <taxon>Legionella</taxon>
    </lineage>
</organism>
<dbReference type="EMBL" id="LNYZ01000030">
    <property type="protein sequence ID" value="KTD71668.1"/>
    <property type="molecule type" value="Genomic_DNA"/>
</dbReference>
<dbReference type="OrthoDB" id="9804951at2"/>
<dbReference type="AlphaFoldDB" id="A0A378LAG8"/>
<keyword evidence="1" id="KW-0812">Transmembrane</keyword>
<dbReference type="Gene3D" id="3.30.70.270">
    <property type="match status" value="1"/>
</dbReference>
<dbReference type="SUPFAM" id="SSF141868">
    <property type="entry name" value="EAL domain-like"/>
    <property type="match status" value="1"/>
</dbReference>
<feature type="transmembrane region" description="Helical" evidence="1">
    <location>
        <begin position="21"/>
        <end position="42"/>
    </location>
</feature>
<dbReference type="SUPFAM" id="SSF55073">
    <property type="entry name" value="Nucleotide cyclase"/>
    <property type="match status" value="1"/>
</dbReference>
<dbReference type="Pfam" id="PF00563">
    <property type="entry name" value="EAL"/>
    <property type="match status" value="1"/>
</dbReference>
<evidence type="ECO:0000259" key="3">
    <source>
        <dbReference type="PROSITE" id="PS50887"/>
    </source>
</evidence>
<dbReference type="Proteomes" id="UP000255110">
    <property type="component" value="Unassembled WGS sequence"/>
</dbReference>
<dbReference type="STRING" id="460.Lstg_2876"/>
<dbReference type="GO" id="GO:0071111">
    <property type="term" value="F:cyclic-guanylate-specific phosphodiesterase activity"/>
    <property type="evidence" value="ECO:0007669"/>
    <property type="project" value="InterPro"/>
</dbReference>
<evidence type="ECO:0000313" key="7">
    <source>
        <dbReference type="Proteomes" id="UP000255110"/>
    </source>
</evidence>
<dbReference type="InterPro" id="IPR000160">
    <property type="entry name" value="GGDEF_dom"/>
</dbReference>
<dbReference type="PANTHER" id="PTHR33121:SF71">
    <property type="entry name" value="OXYGEN SENSOR PROTEIN DOSP"/>
    <property type="match status" value="1"/>
</dbReference>
<dbReference type="PROSITE" id="PS50883">
    <property type="entry name" value="EAL"/>
    <property type="match status" value="1"/>
</dbReference>